<comment type="caution">
    <text evidence="1">The sequence shown here is derived from an EMBL/GenBank/DDBJ whole genome shotgun (WGS) entry which is preliminary data.</text>
</comment>
<accession>A0A511BB35</accession>
<dbReference type="Proteomes" id="UP000321079">
    <property type="component" value="Unassembled WGS sequence"/>
</dbReference>
<dbReference type="AlphaFoldDB" id="A0A511BB35"/>
<keyword evidence="2" id="KW-1185">Reference proteome</keyword>
<name>A0A511BB35_9PROT</name>
<gene>
    <name evidence="1" type="ORF">GKA01_21990</name>
</gene>
<protein>
    <submittedName>
        <fullName evidence="1">Uncharacterized protein</fullName>
    </submittedName>
</protein>
<organism evidence="1 2">
    <name type="scientific">Gluconobacter kanchanaburiensis NBRC 103587</name>
    <dbReference type="NCBI Taxonomy" id="1307948"/>
    <lineage>
        <taxon>Bacteria</taxon>
        <taxon>Pseudomonadati</taxon>
        <taxon>Pseudomonadota</taxon>
        <taxon>Alphaproteobacteria</taxon>
        <taxon>Acetobacterales</taxon>
        <taxon>Acetobacteraceae</taxon>
        <taxon>Gluconobacter</taxon>
    </lineage>
</organism>
<dbReference type="RefSeq" id="WP_146862833.1">
    <property type="nucleotide sequence ID" value="NZ_BARK01000017.1"/>
</dbReference>
<sequence>MPTTAFSNHFRRELDVGQLARLMLWDTPEASEDHLSEAQRAWIRTDVRCSSCGVGGAQIVRATKSTGTRGGTRQAHFRFIGDDAMDAHHRFCEFHGADGQERQSESLVNFGSAKTIETRLIGRLVCKGIEQGIFDQTAIRGMRQWFFDLKAANRFTITINSTAVDWLSALLRHPIYPRWVFHPVQAQLPGFDWKQATNHAFTEQFWPLFDHMSGRRLRNAESRTKHLVACYAGQEVFDPAALKPSYELTLQLASFVGRNSGLDFSRSKPSEYRWKGAPPALMALCALILFVSDWQLNAAIGKFAQIMAAPAPSDPLLGNVVGLNPFHDYAAWQMVVLAQEISEQPTGIRVYDAELARIEAELREAYRAWTQRQS</sequence>
<reference evidence="1 2" key="1">
    <citation type="submission" date="2019-07" db="EMBL/GenBank/DDBJ databases">
        <title>Whole genome shotgun sequence of Gluconobacter kanchanaburiensis NBRC 103587.</title>
        <authorList>
            <person name="Hosoyama A."/>
            <person name="Uohara A."/>
            <person name="Ohji S."/>
            <person name="Ichikawa N."/>
        </authorList>
    </citation>
    <scope>NUCLEOTIDE SEQUENCE [LARGE SCALE GENOMIC DNA]</scope>
    <source>
        <strain evidence="1 2">NBRC 103587</strain>
    </source>
</reference>
<proteinExistence type="predicted"/>
<dbReference type="EMBL" id="BJVA01000015">
    <property type="protein sequence ID" value="GEK97002.1"/>
    <property type="molecule type" value="Genomic_DNA"/>
</dbReference>
<evidence type="ECO:0000313" key="1">
    <source>
        <dbReference type="EMBL" id="GEK97002.1"/>
    </source>
</evidence>
<evidence type="ECO:0000313" key="2">
    <source>
        <dbReference type="Proteomes" id="UP000321079"/>
    </source>
</evidence>
<dbReference type="OrthoDB" id="9017863at2"/>